<evidence type="ECO:0000313" key="1">
    <source>
        <dbReference type="EMBL" id="VEL37600.1"/>
    </source>
</evidence>
<evidence type="ECO:0000313" key="2">
    <source>
        <dbReference type="Proteomes" id="UP000784294"/>
    </source>
</evidence>
<reference evidence="1" key="1">
    <citation type="submission" date="2018-11" db="EMBL/GenBank/DDBJ databases">
        <authorList>
            <consortium name="Pathogen Informatics"/>
        </authorList>
    </citation>
    <scope>NUCLEOTIDE SEQUENCE</scope>
</reference>
<dbReference type="AlphaFoldDB" id="A0A3S5FGE2"/>
<dbReference type="Proteomes" id="UP000784294">
    <property type="component" value="Unassembled WGS sequence"/>
</dbReference>
<accession>A0A3S5FGE2</accession>
<name>A0A3S5FGE2_9PLAT</name>
<protein>
    <submittedName>
        <fullName evidence="1">Uncharacterized protein</fullName>
    </submittedName>
</protein>
<keyword evidence="2" id="KW-1185">Reference proteome</keyword>
<sequence length="115" mass="12700">MVCNRAEYDKRWACEESSRGWVVFISSSFHIICHNCLERTPTLLLVCGFCATISPHFASLHNTGYPEKVGVATLQPHRILQLHFLPGDQPGSQGIVCSTAHVRPLSCPLQALLIA</sequence>
<organism evidence="1 2">
    <name type="scientific">Protopolystoma xenopodis</name>
    <dbReference type="NCBI Taxonomy" id="117903"/>
    <lineage>
        <taxon>Eukaryota</taxon>
        <taxon>Metazoa</taxon>
        <taxon>Spiralia</taxon>
        <taxon>Lophotrochozoa</taxon>
        <taxon>Platyhelminthes</taxon>
        <taxon>Monogenea</taxon>
        <taxon>Polyopisthocotylea</taxon>
        <taxon>Polystomatidea</taxon>
        <taxon>Polystomatidae</taxon>
        <taxon>Protopolystoma</taxon>
    </lineage>
</organism>
<gene>
    <name evidence="1" type="ORF">PXEA_LOCUS31040</name>
</gene>
<proteinExistence type="predicted"/>
<comment type="caution">
    <text evidence="1">The sequence shown here is derived from an EMBL/GenBank/DDBJ whole genome shotgun (WGS) entry which is preliminary data.</text>
</comment>
<dbReference type="EMBL" id="CAAALY010255463">
    <property type="protein sequence ID" value="VEL37600.1"/>
    <property type="molecule type" value="Genomic_DNA"/>
</dbReference>